<reference evidence="1" key="1">
    <citation type="submission" date="2021-08" db="EMBL/GenBank/DDBJ databases">
        <title>Novel anaerobic bacterium isolated from sea squirt in East Sea, Republic of Korea.</title>
        <authorList>
            <person name="Nguyen T.H."/>
            <person name="Li Z."/>
            <person name="Lee Y.-J."/>
            <person name="Ko J."/>
            <person name="Kim S.-G."/>
        </authorList>
    </citation>
    <scope>NUCLEOTIDE SEQUENCE</scope>
    <source>
        <strain evidence="1">KCTC 25031</strain>
    </source>
</reference>
<evidence type="ECO:0000313" key="1">
    <source>
        <dbReference type="EMBL" id="QZE15575.1"/>
    </source>
</evidence>
<sequence length="346" mass="39124">MNNLRKEFGSDNYSGVATEIMEYLSHINQSHCHGYGDDPITEEAIKTLKEAFGENAACFFTLNGTGTNITAIDAITHSFDAVVCAHTAHINTDECGAFEKITGSKILPIHTEDGKIKPEQIKPYLAQLGNPHRTQPKVVSISQPTELGTLYTMEEIKAITQLAHENDMLVHLDGARLSNAVAKQKTTFKGATQDLGIDIVSFGGTKNGMMIGEVIVSFNEKASQTIPFLRKQNNQLLSKMRFISAQFIPYFQKEIWKRNADKSNQMAEYFYHKIKDIQNIEVVYPVDTNALFVKLPSELIKPLQYECFFYVWNHEESVVRWMTSFDTEESDIDLFVSKIHELLENI</sequence>
<protein>
    <submittedName>
        <fullName evidence="1">Aminotransferase class V-fold PLP-dependent enzyme</fullName>
    </submittedName>
</protein>
<evidence type="ECO:0000313" key="2">
    <source>
        <dbReference type="Proteomes" id="UP000826212"/>
    </source>
</evidence>
<dbReference type="EMBL" id="CP081303">
    <property type="protein sequence ID" value="QZE15575.1"/>
    <property type="molecule type" value="Genomic_DNA"/>
</dbReference>
<organism evidence="1 2">
    <name type="scientific">Halosquirtibacter laminarini</name>
    <dbReference type="NCBI Taxonomy" id="3374600"/>
    <lineage>
        <taxon>Bacteria</taxon>
        <taxon>Pseudomonadati</taxon>
        <taxon>Bacteroidota</taxon>
        <taxon>Bacteroidia</taxon>
        <taxon>Marinilabiliales</taxon>
        <taxon>Prolixibacteraceae</taxon>
        <taxon>Halosquirtibacter</taxon>
    </lineage>
</organism>
<proteinExistence type="predicted"/>
<gene>
    <name evidence="1" type="ORF">K4L44_07005</name>
</gene>
<keyword evidence="2" id="KW-1185">Reference proteome</keyword>
<keyword evidence="1" id="KW-0808">Transferase</keyword>
<accession>A0AC61NPL8</accession>
<dbReference type="Proteomes" id="UP000826212">
    <property type="component" value="Chromosome"/>
</dbReference>
<name>A0AC61NPL8_9BACT</name>
<keyword evidence="1" id="KW-0032">Aminotransferase</keyword>